<dbReference type="Gene3D" id="1.25.40.20">
    <property type="entry name" value="Ankyrin repeat-containing domain"/>
    <property type="match status" value="1"/>
</dbReference>
<reference evidence="4 5" key="1">
    <citation type="submission" date="2020-02" db="EMBL/GenBank/DDBJ databases">
        <authorList>
            <person name="Ferguson B K."/>
        </authorList>
    </citation>
    <scope>NUCLEOTIDE SEQUENCE [LARGE SCALE GENOMIC DNA]</scope>
</reference>
<dbReference type="PROSITE" id="PS50088">
    <property type="entry name" value="ANK_REPEAT"/>
    <property type="match status" value="1"/>
</dbReference>
<dbReference type="OrthoDB" id="8197096at2759"/>
<dbReference type="InterPro" id="IPR002110">
    <property type="entry name" value="Ankyrin_rpt"/>
</dbReference>
<organism evidence="4 5">
    <name type="scientific">Trichogramma brassicae</name>
    <dbReference type="NCBI Taxonomy" id="86971"/>
    <lineage>
        <taxon>Eukaryota</taxon>
        <taxon>Metazoa</taxon>
        <taxon>Ecdysozoa</taxon>
        <taxon>Arthropoda</taxon>
        <taxon>Hexapoda</taxon>
        <taxon>Insecta</taxon>
        <taxon>Pterygota</taxon>
        <taxon>Neoptera</taxon>
        <taxon>Endopterygota</taxon>
        <taxon>Hymenoptera</taxon>
        <taxon>Apocrita</taxon>
        <taxon>Proctotrupomorpha</taxon>
        <taxon>Chalcidoidea</taxon>
        <taxon>Trichogrammatidae</taxon>
        <taxon>Trichogramma</taxon>
    </lineage>
</organism>
<dbReference type="Proteomes" id="UP000479190">
    <property type="component" value="Unassembled WGS sequence"/>
</dbReference>
<name>A0A6H5ITS0_9HYME</name>
<dbReference type="EMBL" id="CADCXV010000948">
    <property type="protein sequence ID" value="CAB0039268.1"/>
    <property type="molecule type" value="Genomic_DNA"/>
</dbReference>
<keyword evidence="1" id="KW-0677">Repeat</keyword>
<dbReference type="Pfam" id="PF13857">
    <property type="entry name" value="Ank_5"/>
    <property type="match status" value="1"/>
</dbReference>
<dbReference type="PROSITE" id="PS50297">
    <property type="entry name" value="ANK_REP_REGION"/>
    <property type="match status" value="1"/>
</dbReference>
<dbReference type="PANTHER" id="PTHR24141:SF1">
    <property type="entry name" value="2-5A-DEPENDENT RIBONUCLEASE"/>
    <property type="match status" value="1"/>
</dbReference>
<dbReference type="InterPro" id="IPR036770">
    <property type="entry name" value="Ankyrin_rpt-contain_sf"/>
</dbReference>
<gene>
    <name evidence="4" type="ORF">TBRA_LOCUS11017</name>
</gene>
<accession>A0A6H5ITS0</accession>
<dbReference type="GO" id="GO:0003723">
    <property type="term" value="F:RNA binding"/>
    <property type="evidence" value="ECO:0007669"/>
    <property type="project" value="TreeGrafter"/>
</dbReference>
<evidence type="ECO:0000256" key="3">
    <source>
        <dbReference type="PROSITE-ProRule" id="PRU00023"/>
    </source>
</evidence>
<keyword evidence="5" id="KW-1185">Reference proteome</keyword>
<feature type="repeat" description="ANK" evidence="3">
    <location>
        <begin position="94"/>
        <end position="126"/>
    </location>
</feature>
<dbReference type="AlphaFoldDB" id="A0A6H5ITS0"/>
<evidence type="ECO:0000313" key="5">
    <source>
        <dbReference type="Proteomes" id="UP000479190"/>
    </source>
</evidence>
<dbReference type="PANTHER" id="PTHR24141">
    <property type="entry name" value="2-5A-DEPENDENT RIBONUCLEASE"/>
    <property type="match status" value="1"/>
</dbReference>
<evidence type="ECO:0000256" key="1">
    <source>
        <dbReference type="ARBA" id="ARBA00022737"/>
    </source>
</evidence>
<dbReference type="GO" id="GO:0006396">
    <property type="term" value="P:RNA processing"/>
    <property type="evidence" value="ECO:0007669"/>
    <property type="project" value="TreeGrafter"/>
</dbReference>
<protein>
    <submittedName>
        <fullName evidence="4">Uncharacterized protein</fullName>
    </submittedName>
</protein>
<dbReference type="SMART" id="SM00248">
    <property type="entry name" value="ANK"/>
    <property type="match status" value="3"/>
</dbReference>
<proteinExistence type="predicted"/>
<keyword evidence="2 3" id="KW-0040">ANK repeat</keyword>
<sequence>MLVACTYFPYDNSMYSENKNLLISESMHEDGPAITTEKRRNPNLANEDGSTPLQLICIESDDGDDEADYSILEKFFEIIDDRHEPLLIDAQDKSGNTPLHLALNRGCKKMVQLLLIRGANSNLPNANGLTPLHITCRRYGDDDDLVKNFLELSIAEHRPVQVDAVDNELGRTSLHHALLTSGVIQT</sequence>
<dbReference type="GO" id="GO:0004540">
    <property type="term" value="F:RNA nuclease activity"/>
    <property type="evidence" value="ECO:0007669"/>
    <property type="project" value="TreeGrafter"/>
</dbReference>
<evidence type="ECO:0000256" key="2">
    <source>
        <dbReference type="ARBA" id="ARBA00023043"/>
    </source>
</evidence>
<evidence type="ECO:0000313" key="4">
    <source>
        <dbReference type="EMBL" id="CAB0039268.1"/>
    </source>
</evidence>
<dbReference type="SUPFAM" id="SSF48403">
    <property type="entry name" value="Ankyrin repeat"/>
    <property type="match status" value="1"/>
</dbReference>